<dbReference type="InterPro" id="IPR007730">
    <property type="entry name" value="SPOR-like_dom"/>
</dbReference>
<dbReference type="Gene3D" id="3.30.70.1070">
    <property type="entry name" value="Sporulation related repeat"/>
    <property type="match status" value="1"/>
</dbReference>
<evidence type="ECO:0000313" key="4">
    <source>
        <dbReference type="Proteomes" id="UP000251835"/>
    </source>
</evidence>
<sequence length="160" mass="18133">MKNVFFYALLLSAFLATSCGSTKKSRTDDDFYDFNKQEPTIEEPTTTETTNDYDVAADGTYTKPSNVSSRFETVEIVRGAIDYDAKYFIILGSFANENNANRLVGTLAKQGFAPNILKADNGMYRVSGYYFNDEKAARMEVDAIRAKYPEYDDLWLLIKK</sequence>
<dbReference type="AlphaFoldDB" id="A0A7L4UQL7"/>
<keyword evidence="4" id="KW-1185">Reference proteome</keyword>
<dbReference type="InterPro" id="IPR036680">
    <property type="entry name" value="SPOR-like_sf"/>
</dbReference>
<feature type="signal peptide" evidence="1">
    <location>
        <begin position="1"/>
        <end position="18"/>
    </location>
</feature>
<dbReference type="Pfam" id="PF05036">
    <property type="entry name" value="SPOR"/>
    <property type="match status" value="1"/>
</dbReference>
<dbReference type="EMBL" id="QENZ01000005">
    <property type="protein sequence ID" value="PVX50030.1"/>
    <property type="molecule type" value="Genomic_DNA"/>
</dbReference>
<evidence type="ECO:0000256" key="1">
    <source>
        <dbReference type="SAM" id="SignalP"/>
    </source>
</evidence>
<dbReference type="PROSITE" id="PS51724">
    <property type="entry name" value="SPOR"/>
    <property type="match status" value="1"/>
</dbReference>
<name>A0A7L4UQL7_BALHA</name>
<dbReference type="Proteomes" id="UP000251835">
    <property type="component" value="Unassembled WGS sequence"/>
</dbReference>
<dbReference type="RefSeq" id="WP_116496889.1">
    <property type="nucleotide sequence ID" value="NZ_QENZ01000005.1"/>
</dbReference>
<comment type="caution">
    <text evidence="3">The sequence shown here is derived from an EMBL/GenBank/DDBJ whole genome shotgun (WGS) entry which is preliminary data.</text>
</comment>
<feature type="domain" description="SPOR" evidence="2">
    <location>
        <begin position="81"/>
        <end position="158"/>
    </location>
</feature>
<feature type="chain" id="PRO_5029481441" evidence="1">
    <location>
        <begin position="19"/>
        <end position="160"/>
    </location>
</feature>
<dbReference type="GO" id="GO:0042834">
    <property type="term" value="F:peptidoglycan binding"/>
    <property type="evidence" value="ECO:0007669"/>
    <property type="project" value="InterPro"/>
</dbReference>
<evidence type="ECO:0000259" key="2">
    <source>
        <dbReference type="PROSITE" id="PS51724"/>
    </source>
</evidence>
<dbReference type="OrthoDB" id="1123218at2"/>
<protein>
    <submittedName>
        <fullName evidence="3">Sporulation related protein</fullName>
    </submittedName>
</protein>
<dbReference type="SUPFAM" id="SSF110997">
    <property type="entry name" value="Sporulation related repeat"/>
    <property type="match status" value="1"/>
</dbReference>
<proteinExistence type="predicted"/>
<accession>A0A7L4UQL7</accession>
<reference evidence="3 4" key="1">
    <citation type="submission" date="2018-05" db="EMBL/GenBank/DDBJ databases">
        <title>Genomic Encyclopedia of Type Strains, Phase IV (KMG-IV): sequencing the most valuable type-strain genomes for metagenomic binning, comparative biology and taxonomic classification.</title>
        <authorList>
            <person name="Goeker M."/>
        </authorList>
    </citation>
    <scope>NUCLEOTIDE SEQUENCE [LARGE SCALE GENOMIC DNA]</scope>
    <source>
        <strain evidence="3 4">DSM 28579</strain>
    </source>
</reference>
<gene>
    <name evidence="3" type="ORF">C7377_1676</name>
</gene>
<evidence type="ECO:0000313" key="3">
    <source>
        <dbReference type="EMBL" id="PVX50030.1"/>
    </source>
</evidence>
<dbReference type="PROSITE" id="PS51257">
    <property type="entry name" value="PROKAR_LIPOPROTEIN"/>
    <property type="match status" value="1"/>
</dbReference>
<keyword evidence="1" id="KW-0732">Signal</keyword>
<organism evidence="3 4">
    <name type="scientific">Balneicella halophila</name>
    <dbReference type="NCBI Taxonomy" id="1537566"/>
    <lineage>
        <taxon>Bacteria</taxon>
        <taxon>Pseudomonadati</taxon>
        <taxon>Bacteroidota</taxon>
        <taxon>Bacteroidia</taxon>
        <taxon>Bacteroidales</taxon>
        <taxon>Balneicellaceae</taxon>
        <taxon>Balneicella</taxon>
    </lineage>
</organism>